<dbReference type="Pfam" id="PF13578">
    <property type="entry name" value="Methyltransf_24"/>
    <property type="match status" value="1"/>
</dbReference>
<dbReference type="InterPro" id="IPR029063">
    <property type="entry name" value="SAM-dependent_MTases_sf"/>
</dbReference>
<dbReference type="Proteomes" id="UP000612808">
    <property type="component" value="Unassembled WGS sequence"/>
</dbReference>
<evidence type="ECO:0000313" key="1">
    <source>
        <dbReference type="EMBL" id="GID11323.1"/>
    </source>
</evidence>
<dbReference type="EMBL" id="BOMB01000012">
    <property type="protein sequence ID" value="GID11323.1"/>
    <property type="molecule type" value="Genomic_DNA"/>
</dbReference>
<sequence length="226" mass="26099">MLTVDDVTQLYVKHHEQLREVREEQRALLRARPGMRAQLDDIEAEVTYLLLRDRRPTTVVEIGSLHGWSTSWQLRALRDNGAGALHTYDIVDHARRNVPDELADRWTFTQGDVRTRRLPSTVDYLFLDAAHSARFARWYTRALLPTLDPGTPVSVHDVFHGRRAKPYSEGSVLLRWLRAADTGWFTASAKRAPQTYRLVQECRADLGLGDPVHPGRHNPMIWFTRR</sequence>
<dbReference type="AlphaFoldDB" id="A0A8J3J8I0"/>
<dbReference type="SUPFAM" id="SSF53335">
    <property type="entry name" value="S-adenosyl-L-methionine-dependent methyltransferases"/>
    <property type="match status" value="1"/>
</dbReference>
<protein>
    <recommendedName>
        <fullName evidence="3">Methyltransferase domain-containing protein</fullName>
    </recommendedName>
</protein>
<evidence type="ECO:0000313" key="2">
    <source>
        <dbReference type="Proteomes" id="UP000612808"/>
    </source>
</evidence>
<keyword evidence="2" id="KW-1185">Reference proteome</keyword>
<name>A0A8J3J8I0_9ACTN</name>
<gene>
    <name evidence="1" type="ORF">Aru02nite_22120</name>
</gene>
<proteinExistence type="predicted"/>
<comment type="caution">
    <text evidence="1">The sequence shown here is derived from an EMBL/GenBank/DDBJ whole genome shotgun (WGS) entry which is preliminary data.</text>
</comment>
<accession>A0A8J3J8I0</accession>
<reference evidence="1" key="1">
    <citation type="submission" date="2021-01" db="EMBL/GenBank/DDBJ databases">
        <title>Whole genome shotgun sequence of Actinocatenispora rupis NBRC 107355.</title>
        <authorList>
            <person name="Komaki H."/>
            <person name="Tamura T."/>
        </authorList>
    </citation>
    <scope>NUCLEOTIDE SEQUENCE</scope>
    <source>
        <strain evidence="1">NBRC 107355</strain>
    </source>
</reference>
<dbReference type="Gene3D" id="3.40.50.150">
    <property type="entry name" value="Vaccinia Virus protein VP39"/>
    <property type="match status" value="1"/>
</dbReference>
<organism evidence="1 2">
    <name type="scientific">Actinocatenispora rupis</name>
    <dbReference type="NCBI Taxonomy" id="519421"/>
    <lineage>
        <taxon>Bacteria</taxon>
        <taxon>Bacillati</taxon>
        <taxon>Actinomycetota</taxon>
        <taxon>Actinomycetes</taxon>
        <taxon>Micromonosporales</taxon>
        <taxon>Micromonosporaceae</taxon>
        <taxon>Actinocatenispora</taxon>
    </lineage>
</organism>
<evidence type="ECO:0008006" key="3">
    <source>
        <dbReference type="Google" id="ProtNLM"/>
    </source>
</evidence>
<dbReference type="RefSeq" id="WP_203657330.1">
    <property type="nucleotide sequence ID" value="NZ_BAAAZM010000006.1"/>
</dbReference>